<feature type="transmembrane region" description="Helical" evidence="2">
    <location>
        <begin position="90"/>
        <end position="109"/>
    </location>
</feature>
<reference evidence="3" key="1">
    <citation type="submission" date="2021-01" db="EMBL/GenBank/DDBJ databases">
        <title>Whole genome shotgun sequence of Actinoplanes cyaneus NBRC 14990.</title>
        <authorList>
            <person name="Komaki H."/>
            <person name="Tamura T."/>
        </authorList>
    </citation>
    <scope>NUCLEOTIDE SEQUENCE</scope>
    <source>
        <strain evidence="3">NBRC 14990</strain>
    </source>
</reference>
<feature type="compositionally biased region" description="Basic and acidic residues" evidence="1">
    <location>
        <begin position="178"/>
        <end position="189"/>
    </location>
</feature>
<keyword evidence="2" id="KW-0472">Membrane</keyword>
<organism evidence="3 4">
    <name type="scientific">Actinoplanes cyaneus</name>
    <dbReference type="NCBI Taxonomy" id="52696"/>
    <lineage>
        <taxon>Bacteria</taxon>
        <taxon>Bacillati</taxon>
        <taxon>Actinomycetota</taxon>
        <taxon>Actinomycetes</taxon>
        <taxon>Micromonosporales</taxon>
        <taxon>Micromonosporaceae</taxon>
        <taxon>Actinoplanes</taxon>
    </lineage>
</organism>
<feature type="transmembrane region" description="Helical" evidence="2">
    <location>
        <begin position="121"/>
        <end position="140"/>
    </location>
</feature>
<feature type="transmembrane region" description="Helical" evidence="2">
    <location>
        <begin position="20"/>
        <end position="37"/>
    </location>
</feature>
<dbReference type="Proteomes" id="UP000619479">
    <property type="component" value="Unassembled WGS sequence"/>
</dbReference>
<evidence type="ECO:0000313" key="3">
    <source>
        <dbReference type="EMBL" id="GID64892.1"/>
    </source>
</evidence>
<evidence type="ECO:0000256" key="1">
    <source>
        <dbReference type="SAM" id="MobiDB-lite"/>
    </source>
</evidence>
<feature type="region of interest" description="Disordered" evidence="1">
    <location>
        <begin position="157"/>
        <end position="189"/>
    </location>
</feature>
<proteinExistence type="predicted"/>
<dbReference type="AlphaFoldDB" id="A0A919IIB5"/>
<name>A0A919IIB5_9ACTN</name>
<keyword evidence="2" id="KW-0812">Transmembrane</keyword>
<dbReference type="EMBL" id="BOMH01000019">
    <property type="protein sequence ID" value="GID64892.1"/>
    <property type="molecule type" value="Genomic_DNA"/>
</dbReference>
<accession>A0A919IIB5</accession>
<sequence>MPALPSPDWELAGRRTIRFAVAYAVAAAAVVPLFAWATRKPVDEVTVAAATVIANLVISALLLGGLLGLLVCAVVWLVQTARLAYGSPPTGHLGYWGCAAFGVLFVAAYVPPPGLRLADALLLAAGERLLGVILLIAGVVHTRRWIRRRAGTPVPARAGGFPSSRPTAEDWSTGWDPEVERDIERRRAR</sequence>
<keyword evidence="4" id="KW-1185">Reference proteome</keyword>
<keyword evidence="2" id="KW-1133">Transmembrane helix</keyword>
<evidence type="ECO:0000256" key="2">
    <source>
        <dbReference type="SAM" id="Phobius"/>
    </source>
</evidence>
<protein>
    <submittedName>
        <fullName evidence="3">Uncharacterized protein</fullName>
    </submittedName>
</protein>
<gene>
    <name evidence="3" type="ORF">Acy02nite_27730</name>
</gene>
<feature type="transmembrane region" description="Helical" evidence="2">
    <location>
        <begin position="49"/>
        <end position="78"/>
    </location>
</feature>
<evidence type="ECO:0000313" key="4">
    <source>
        <dbReference type="Proteomes" id="UP000619479"/>
    </source>
</evidence>
<comment type="caution">
    <text evidence="3">The sequence shown here is derived from an EMBL/GenBank/DDBJ whole genome shotgun (WGS) entry which is preliminary data.</text>
</comment>